<feature type="transmembrane region" description="Helical" evidence="6">
    <location>
        <begin position="89"/>
        <end position="114"/>
    </location>
</feature>
<dbReference type="PANTHER" id="PTHR13377:SF3">
    <property type="entry name" value="TRANSMEMBRANE PROTEIN 115"/>
    <property type="match status" value="1"/>
</dbReference>
<dbReference type="PANTHER" id="PTHR13377">
    <property type="entry name" value="PLACENTAL PROTEIN 6"/>
    <property type="match status" value="1"/>
</dbReference>
<comment type="subcellular location">
    <subcellularLocation>
        <location evidence="1">Membrane</location>
        <topology evidence="1">Multi-pass membrane protein</topology>
    </subcellularLocation>
</comment>
<dbReference type="Pfam" id="PF08551">
    <property type="entry name" value="DUF1751"/>
    <property type="match status" value="1"/>
</dbReference>
<dbReference type="SMART" id="SM01160">
    <property type="entry name" value="DUF1751"/>
    <property type="match status" value="1"/>
</dbReference>
<evidence type="ECO:0000313" key="9">
    <source>
        <dbReference type="Proteomes" id="UP000664169"/>
    </source>
</evidence>
<feature type="region of interest" description="Disordered" evidence="5">
    <location>
        <begin position="314"/>
        <end position="348"/>
    </location>
</feature>
<dbReference type="Gene3D" id="1.20.1540.10">
    <property type="entry name" value="Rhomboid-like"/>
    <property type="match status" value="1"/>
</dbReference>
<dbReference type="FunFam" id="1.20.1540.10:FF:000004">
    <property type="entry name" value="Transmembrane protein 115"/>
    <property type="match status" value="1"/>
</dbReference>
<feature type="region of interest" description="Disordered" evidence="5">
    <location>
        <begin position="265"/>
        <end position="299"/>
    </location>
</feature>
<keyword evidence="3 6" id="KW-1133">Transmembrane helix</keyword>
<evidence type="ECO:0000256" key="5">
    <source>
        <dbReference type="SAM" id="MobiDB-lite"/>
    </source>
</evidence>
<dbReference type="InterPro" id="IPR035952">
    <property type="entry name" value="Rhomboid-like_sf"/>
</dbReference>
<gene>
    <name evidence="8" type="ORF">GOMPHAMPRED_003939</name>
</gene>
<keyword evidence="2 6" id="KW-0812">Transmembrane</keyword>
<reference evidence="8" key="1">
    <citation type="submission" date="2021-03" db="EMBL/GenBank/DDBJ databases">
        <authorList>
            <person name="Tagirdzhanova G."/>
        </authorList>
    </citation>
    <scope>NUCLEOTIDE SEQUENCE</scope>
</reference>
<keyword evidence="4 6" id="KW-0472">Membrane</keyword>
<dbReference type="GO" id="GO:0006890">
    <property type="term" value="P:retrograde vesicle-mediated transport, Golgi to endoplasmic reticulum"/>
    <property type="evidence" value="ECO:0007669"/>
    <property type="project" value="InterPro"/>
</dbReference>
<name>A0A8H3FJD7_9LECA</name>
<dbReference type="InterPro" id="IPR013861">
    <property type="entry name" value="TMEM115/Pdh1/Rbl19"/>
</dbReference>
<dbReference type="OrthoDB" id="73612at2759"/>
<keyword evidence="9" id="KW-1185">Reference proteome</keyword>
<evidence type="ECO:0000256" key="7">
    <source>
        <dbReference type="SAM" id="SignalP"/>
    </source>
</evidence>
<feature type="compositionally biased region" description="Low complexity" evidence="5">
    <location>
        <begin position="314"/>
        <end position="326"/>
    </location>
</feature>
<dbReference type="Proteomes" id="UP000664169">
    <property type="component" value="Unassembled WGS sequence"/>
</dbReference>
<feature type="transmembrane region" description="Helical" evidence="6">
    <location>
        <begin position="164"/>
        <end position="197"/>
    </location>
</feature>
<feature type="signal peptide" evidence="7">
    <location>
        <begin position="1"/>
        <end position="27"/>
    </location>
</feature>
<proteinExistence type="predicted"/>
<evidence type="ECO:0000256" key="4">
    <source>
        <dbReference type="ARBA" id="ARBA00023136"/>
    </source>
</evidence>
<accession>A0A8H3FJD7</accession>
<dbReference type="SUPFAM" id="SSF144091">
    <property type="entry name" value="Rhomboid-like"/>
    <property type="match status" value="1"/>
</dbReference>
<feature type="chain" id="PRO_5034723349" description="DUF1751-domain-containing protein" evidence="7">
    <location>
        <begin position="28"/>
        <end position="348"/>
    </location>
</feature>
<dbReference type="GO" id="GO:0005794">
    <property type="term" value="C:Golgi apparatus"/>
    <property type="evidence" value="ECO:0007669"/>
    <property type="project" value="TreeGrafter"/>
</dbReference>
<dbReference type="AlphaFoldDB" id="A0A8H3FJD7"/>
<sequence>MRINIPPCTRTLVALLVGLSLLYQALSYDNSSVVIASWITLTPQYSISHPWVYFTASFAERNIITMAIGGVTIFLGGRYLERAWGSKEFIIFIAVTTLIPNLIAAALYILAYVITRADRIAFISVQGSIAIQAGFLVAFKQLVPEHTVTILKGAIKFRVKHFPAIFLVANTISGIIFFTDTAAVLAWLGVLSSWTYLRFYKAQQDLSGATTGGTYLRGDASETFAFAYFWPDAIHAPIEAVSNAIFNILVVAKICTPFSEEEVENSRQAASARESGLPSLMHPDARYNAGKREEAERRRKLALKALDQRLQAAAASRAAPAAPSSSHTPVEPGTSIVDEAGSSSQATS</sequence>
<evidence type="ECO:0000256" key="3">
    <source>
        <dbReference type="ARBA" id="ARBA00022989"/>
    </source>
</evidence>
<dbReference type="GO" id="GO:0016020">
    <property type="term" value="C:membrane"/>
    <property type="evidence" value="ECO:0007669"/>
    <property type="project" value="UniProtKB-SubCell"/>
</dbReference>
<evidence type="ECO:0008006" key="10">
    <source>
        <dbReference type="Google" id="ProtNLM"/>
    </source>
</evidence>
<feature type="transmembrane region" description="Helical" evidence="6">
    <location>
        <begin position="51"/>
        <end position="77"/>
    </location>
</feature>
<comment type="caution">
    <text evidence="8">The sequence shown here is derived from an EMBL/GenBank/DDBJ whole genome shotgun (WGS) entry which is preliminary data.</text>
</comment>
<evidence type="ECO:0000313" key="8">
    <source>
        <dbReference type="EMBL" id="CAF9925593.1"/>
    </source>
</evidence>
<keyword evidence="7" id="KW-0732">Signal</keyword>
<evidence type="ECO:0000256" key="2">
    <source>
        <dbReference type="ARBA" id="ARBA00022692"/>
    </source>
</evidence>
<evidence type="ECO:0000256" key="1">
    <source>
        <dbReference type="ARBA" id="ARBA00004141"/>
    </source>
</evidence>
<evidence type="ECO:0000256" key="6">
    <source>
        <dbReference type="SAM" id="Phobius"/>
    </source>
</evidence>
<dbReference type="EMBL" id="CAJPDQ010000023">
    <property type="protein sequence ID" value="CAF9925593.1"/>
    <property type="molecule type" value="Genomic_DNA"/>
</dbReference>
<protein>
    <recommendedName>
        <fullName evidence="10">DUF1751-domain-containing protein</fullName>
    </recommendedName>
</protein>
<organism evidence="8 9">
    <name type="scientific">Gomphillus americanus</name>
    <dbReference type="NCBI Taxonomy" id="1940652"/>
    <lineage>
        <taxon>Eukaryota</taxon>
        <taxon>Fungi</taxon>
        <taxon>Dikarya</taxon>
        <taxon>Ascomycota</taxon>
        <taxon>Pezizomycotina</taxon>
        <taxon>Lecanoromycetes</taxon>
        <taxon>OSLEUM clade</taxon>
        <taxon>Ostropomycetidae</taxon>
        <taxon>Ostropales</taxon>
        <taxon>Graphidaceae</taxon>
        <taxon>Gomphilloideae</taxon>
        <taxon>Gomphillus</taxon>
    </lineage>
</organism>